<feature type="region of interest" description="Disordered" evidence="2">
    <location>
        <begin position="232"/>
        <end position="267"/>
    </location>
</feature>
<evidence type="ECO:0000313" key="4">
    <source>
        <dbReference type="Proteomes" id="UP001148838"/>
    </source>
</evidence>
<dbReference type="InterPro" id="IPR036514">
    <property type="entry name" value="SGNH_hydro_sf"/>
</dbReference>
<evidence type="ECO:0000256" key="2">
    <source>
        <dbReference type="SAM" id="MobiDB-lite"/>
    </source>
</evidence>
<dbReference type="EMBL" id="JAJSOF020000005">
    <property type="protein sequence ID" value="KAJ4448012.1"/>
    <property type="molecule type" value="Genomic_DNA"/>
</dbReference>
<protein>
    <recommendedName>
        <fullName evidence="5">SGNH hydrolase-type esterase domain-containing protein</fullName>
    </recommendedName>
</protein>
<reference evidence="3 4" key="1">
    <citation type="journal article" date="2022" name="Allergy">
        <title>Genome assembly and annotation of Periplaneta americana reveal a comprehensive cockroach allergen profile.</title>
        <authorList>
            <person name="Wang L."/>
            <person name="Xiong Q."/>
            <person name="Saelim N."/>
            <person name="Wang L."/>
            <person name="Nong W."/>
            <person name="Wan A.T."/>
            <person name="Shi M."/>
            <person name="Liu X."/>
            <person name="Cao Q."/>
            <person name="Hui J.H.L."/>
            <person name="Sookrung N."/>
            <person name="Leung T.F."/>
            <person name="Tungtrongchitr A."/>
            <person name="Tsui S.K.W."/>
        </authorList>
    </citation>
    <scope>NUCLEOTIDE SEQUENCE [LARGE SCALE GENOMIC DNA]</scope>
    <source>
        <strain evidence="3">PWHHKU_190912</strain>
    </source>
</reference>
<proteinExistence type="predicted"/>
<feature type="compositionally biased region" description="Basic residues" evidence="2">
    <location>
        <begin position="234"/>
        <end position="246"/>
    </location>
</feature>
<dbReference type="SUPFAM" id="SSF52266">
    <property type="entry name" value="SGNH hydrolase"/>
    <property type="match status" value="1"/>
</dbReference>
<keyword evidence="1" id="KW-0175">Coiled coil</keyword>
<organism evidence="3 4">
    <name type="scientific">Periplaneta americana</name>
    <name type="common">American cockroach</name>
    <name type="synonym">Blatta americana</name>
    <dbReference type="NCBI Taxonomy" id="6978"/>
    <lineage>
        <taxon>Eukaryota</taxon>
        <taxon>Metazoa</taxon>
        <taxon>Ecdysozoa</taxon>
        <taxon>Arthropoda</taxon>
        <taxon>Hexapoda</taxon>
        <taxon>Insecta</taxon>
        <taxon>Pterygota</taxon>
        <taxon>Neoptera</taxon>
        <taxon>Polyneoptera</taxon>
        <taxon>Dictyoptera</taxon>
        <taxon>Blattodea</taxon>
        <taxon>Blattoidea</taxon>
        <taxon>Blattidae</taxon>
        <taxon>Blattinae</taxon>
        <taxon>Periplaneta</taxon>
    </lineage>
</organism>
<dbReference type="Proteomes" id="UP001148838">
    <property type="component" value="Unassembled WGS sequence"/>
</dbReference>
<keyword evidence="4" id="KW-1185">Reference proteome</keyword>
<evidence type="ECO:0000256" key="1">
    <source>
        <dbReference type="SAM" id="Coils"/>
    </source>
</evidence>
<evidence type="ECO:0008006" key="5">
    <source>
        <dbReference type="Google" id="ProtNLM"/>
    </source>
</evidence>
<feature type="coiled-coil region" evidence="1">
    <location>
        <begin position="32"/>
        <end position="62"/>
    </location>
</feature>
<comment type="caution">
    <text evidence="3">The sequence shown here is derived from an EMBL/GenBank/DDBJ whole genome shotgun (WGS) entry which is preliminary data.</text>
</comment>
<gene>
    <name evidence="3" type="ORF">ANN_10022</name>
</gene>
<accession>A0ABQ8TPQ3</accession>
<dbReference type="Gene3D" id="3.40.50.1110">
    <property type="entry name" value="SGNH hydrolase"/>
    <property type="match status" value="1"/>
</dbReference>
<evidence type="ECO:0000313" key="3">
    <source>
        <dbReference type="EMBL" id="KAJ4448012.1"/>
    </source>
</evidence>
<sequence>MKYCSTYLVIIDAITSVVVNDDMFSPTVITLLLRYKQRIKFLEDENKLLRREKENGEEREEKKKHGAASVIIGDSIIRHVGNLQPELATECYPGIRVNEMKSVIENQERGDPKNIVLHVGTNDLRRGVDYIMADVYDLVMETKKKYPAAGIVISGIVRRRDVNWRKVGRVNKAFEWVAECLGARFVDPNSWIDDRCFGRDGIHLNRRVCRHGIPLRAGSYYNMARRDRGSISWQRHRRTISRRRGRGTTGGQRGAVEDLSAGGVDLQ</sequence>
<name>A0ABQ8TPQ3_PERAM</name>